<dbReference type="RefSeq" id="XP_018736496.1">
    <property type="nucleotide sequence ID" value="XM_018882082.1"/>
</dbReference>
<dbReference type="SUPFAM" id="SSF47576">
    <property type="entry name" value="Calponin-homology domain, CH-domain"/>
    <property type="match status" value="1"/>
</dbReference>
<dbReference type="GO" id="GO:0051015">
    <property type="term" value="F:actin filament binding"/>
    <property type="evidence" value="ECO:0007669"/>
    <property type="project" value="TreeGrafter"/>
</dbReference>
<protein>
    <submittedName>
        <fullName evidence="3">Scp1p</fullName>
    </submittedName>
</protein>
<dbReference type="InterPro" id="IPR050606">
    <property type="entry name" value="Calponin-like"/>
</dbReference>
<dbReference type="AlphaFoldDB" id="A0A167EFM0"/>
<feature type="region of interest" description="Disordered" evidence="1">
    <location>
        <begin position="127"/>
        <end position="270"/>
    </location>
</feature>
<keyword evidence="4" id="KW-1185">Reference proteome</keyword>
<feature type="domain" description="Calponin-homology (CH)" evidence="2">
    <location>
        <begin position="1"/>
        <end position="47"/>
    </location>
</feature>
<feature type="compositionally biased region" description="Basic and acidic residues" evidence="1">
    <location>
        <begin position="202"/>
        <end position="211"/>
    </location>
</feature>
<dbReference type="PROSITE" id="PS50021">
    <property type="entry name" value="CH"/>
    <property type="match status" value="1"/>
</dbReference>
<evidence type="ECO:0000256" key="1">
    <source>
        <dbReference type="SAM" id="MobiDB-lite"/>
    </source>
</evidence>
<dbReference type="PANTHER" id="PTHR47385">
    <property type="entry name" value="CALPONIN"/>
    <property type="match status" value="1"/>
</dbReference>
<name>A0A167EFM0_9ASCO</name>
<accession>A0A167EFM0</accession>
<dbReference type="Proteomes" id="UP000189580">
    <property type="component" value="Chromosome d"/>
</dbReference>
<dbReference type="OrthoDB" id="21595at2759"/>
<reference evidence="3 4" key="1">
    <citation type="submission" date="2016-02" db="EMBL/GenBank/DDBJ databases">
        <title>Complete genome sequence and transcriptome regulation of the pentose utilising yeast Sugiyamaella lignohabitans.</title>
        <authorList>
            <person name="Bellasio M."/>
            <person name="Peymann A."/>
            <person name="Valli M."/>
            <person name="Sipitzky M."/>
            <person name="Graf A."/>
            <person name="Sauer M."/>
            <person name="Marx H."/>
            <person name="Mattanovich D."/>
        </authorList>
    </citation>
    <scope>NUCLEOTIDE SEQUENCE [LARGE SCALE GENOMIC DNA]</scope>
    <source>
        <strain evidence="3 4">CBS 10342</strain>
    </source>
</reference>
<feature type="region of interest" description="Disordered" evidence="1">
    <location>
        <begin position="48"/>
        <end position="74"/>
    </location>
</feature>
<dbReference type="EMBL" id="CP014502">
    <property type="protein sequence ID" value="ANB14019.1"/>
    <property type="molecule type" value="Genomic_DNA"/>
</dbReference>
<gene>
    <name evidence="3" type="primary">SCP1</name>
    <name evidence="3" type="ORF">AWJ20_4975</name>
</gene>
<dbReference type="GO" id="GO:0007015">
    <property type="term" value="P:actin filament organization"/>
    <property type="evidence" value="ECO:0007669"/>
    <property type="project" value="TreeGrafter"/>
</dbReference>
<organism evidence="3 4">
    <name type="scientific">Sugiyamaella lignohabitans</name>
    <dbReference type="NCBI Taxonomy" id="796027"/>
    <lineage>
        <taxon>Eukaryota</taxon>
        <taxon>Fungi</taxon>
        <taxon>Dikarya</taxon>
        <taxon>Ascomycota</taxon>
        <taxon>Saccharomycotina</taxon>
        <taxon>Dipodascomycetes</taxon>
        <taxon>Dipodascales</taxon>
        <taxon>Trichomonascaceae</taxon>
        <taxon>Sugiyamaella</taxon>
    </lineage>
</organism>
<evidence type="ECO:0000313" key="4">
    <source>
        <dbReference type="Proteomes" id="UP000189580"/>
    </source>
</evidence>
<dbReference type="GeneID" id="30037165"/>
<feature type="compositionally biased region" description="Basic and acidic residues" evidence="1">
    <location>
        <begin position="253"/>
        <end position="263"/>
    </location>
</feature>
<dbReference type="KEGG" id="slb:AWJ20_4975"/>
<evidence type="ECO:0000259" key="2">
    <source>
        <dbReference type="PROSITE" id="PS50021"/>
    </source>
</evidence>
<dbReference type="InterPro" id="IPR001715">
    <property type="entry name" value="CH_dom"/>
</dbReference>
<evidence type="ECO:0000313" key="3">
    <source>
        <dbReference type="EMBL" id="ANB14019.1"/>
    </source>
</evidence>
<dbReference type="GO" id="GO:0015629">
    <property type="term" value="C:actin cytoskeleton"/>
    <property type="evidence" value="ECO:0007669"/>
    <property type="project" value="TreeGrafter"/>
</dbReference>
<sequence>MENIAAFLKAAEVIGVPHHELFETVDLYEESNPAQVLITLRSLSRHAHSKNPSVPVLGPKLQSPSTKRKDFNPVNIPAWNTRQYGSLEGASQGTEGVIFGGTRNIIAQQSKPAPPPPNIVVNRNANRSETTKIEVKVPPKPGPKPVGLSFKSGGGSNSRLGTAPRGPRAFGSSASTRASVFGEDEEDTTDTPVSFSGKHRTVSFEERKRVNAELAAHGAKQQSGTDPESLDPSTYAYDEVYDTIQALRQQTNESEKDKGERKVSRLQTTS</sequence>
<proteinExistence type="predicted"/>
<dbReference type="Gene3D" id="1.10.418.10">
    <property type="entry name" value="Calponin-like domain"/>
    <property type="match status" value="1"/>
</dbReference>
<dbReference type="InterPro" id="IPR036872">
    <property type="entry name" value="CH_dom_sf"/>
</dbReference>
<dbReference type="PANTHER" id="PTHR47385:SF14">
    <property type="entry name" value="TRANSGELIN"/>
    <property type="match status" value="1"/>
</dbReference>